<feature type="compositionally biased region" description="Low complexity" evidence="6">
    <location>
        <begin position="427"/>
        <end position="446"/>
    </location>
</feature>
<dbReference type="PROSITE" id="PS50237">
    <property type="entry name" value="HECT"/>
    <property type="match status" value="1"/>
</dbReference>
<dbReference type="AlphaFoldDB" id="A0A167DCT0"/>
<dbReference type="InterPro" id="IPR035983">
    <property type="entry name" value="Hect_E3_ubiquitin_ligase"/>
</dbReference>
<evidence type="ECO:0000256" key="3">
    <source>
        <dbReference type="ARBA" id="ARBA00022679"/>
    </source>
</evidence>
<evidence type="ECO:0000313" key="8">
    <source>
        <dbReference type="EMBL" id="ANB12770.1"/>
    </source>
</evidence>
<proteinExistence type="predicted"/>
<evidence type="ECO:0000256" key="2">
    <source>
        <dbReference type="ARBA" id="ARBA00012485"/>
    </source>
</evidence>
<evidence type="ECO:0000256" key="5">
    <source>
        <dbReference type="PROSITE-ProRule" id="PRU00104"/>
    </source>
</evidence>
<feature type="region of interest" description="Disordered" evidence="6">
    <location>
        <begin position="1"/>
        <end position="30"/>
    </location>
</feature>
<comment type="catalytic activity">
    <reaction evidence="1">
        <text>S-ubiquitinyl-[E2 ubiquitin-conjugating enzyme]-L-cysteine + [acceptor protein]-L-lysine = [E2 ubiquitin-conjugating enzyme]-L-cysteine + N(6)-ubiquitinyl-[acceptor protein]-L-lysine.</text>
        <dbReference type="EC" id="2.3.2.26"/>
    </reaction>
</comment>
<reference evidence="8 9" key="1">
    <citation type="submission" date="2016-02" db="EMBL/GenBank/DDBJ databases">
        <title>Complete genome sequence and transcriptome regulation of the pentose utilising yeast Sugiyamaella lignohabitans.</title>
        <authorList>
            <person name="Bellasio M."/>
            <person name="Peymann A."/>
            <person name="Valli M."/>
            <person name="Sipitzky M."/>
            <person name="Graf A."/>
            <person name="Sauer M."/>
            <person name="Marx H."/>
            <person name="Mattanovich D."/>
        </authorList>
    </citation>
    <scope>NUCLEOTIDE SEQUENCE [LARGE SCALE GENOMIC DNA]</scope>
    <source>
        <strain evidence="8 9">CBS 10342</strain>
    </source>
</reference>
<dbReference type="EC" id="2.3.2.26" evidence="2"/>
<feature type="compositionally biased region" description="Low complexity" evidence="6">
    <location>
        <begin position="409"/>
        <end position="420"/>
    </location>
</feature>
<dbReference type="GeneID" id="30032799"/>
<dbReference type="FunFam" id="3.30.2410.10:FF:000003">
    <property type="entry name" value="probable E3 ubiquitin-protein ligase HERC4 isoform X1"/>
    <property type="match status" value="1"/>
</dbReference>
<dbReference type="SMART" id="SM00119">
    <property type="entry name" value="HECTc"/>
    <property type="match status" value="1"/>
</dbReference>
<dbReference type="Gene3D" id="3.30.2160.10">
    <property type="entry name" value="Hect, E3 ligase catalytic domain"/>
    <property type="match status" value="1"/>
</dbReference>
<accession>A0A167DCT0</accession>
<dbReference type="KEGG" id="slb:AWJ20_1040"/>
<name>A0A167DCT0_9ASCO</name>
<dbReference type="Gene3D" id="3.90.1750.10">
    <property type="entry name" value="Hect, E3 ligase catalytic domains"/>
    <property type="match status" value="1"/>
</dbReference>
<dbReference type="RefSeq" id="XP_018735247.1">
    <property type="nucleotide sequence ID" value="XM_018877890.1"/>
</dbReference>
<feature type="compositionally biased region" description="Polar residues" evidence="6">
    <location>
        <begin position="1"/>
        <end position="10"/>
    </location>
</feature>
<dbReference type="GO" id="GO:0061630">
    <property type="term" value="F:ubiquitin protein ligase activity"/>
    <property type="evidence" value="ECO:0007669"/>
    <property type="project" value="UniProtKB-EC"/>
</dbReference>
<dbReference type="SUPFAM" id="SSF56204">
    <property type="entry name" value="Hect, E3 ligase catalytic domain"/>
    <property type="match status" value="1"/>
</dbReference>
<organism evidence="8 9">
    <name type="scientific">Sugiyamaella lignohabitans</name>
    <dbReference type="NCBI Taxonomy" id="796027"/>
    <lineage>
        <taxon>Eukaryota</taxon>
        <taxon>Fungi</taxon>
        <taxon>Dikarya</taxon>
        <taxon>Ascomycota</taxon>
        <taxon>Saccharomycotina</taxon>
        <taxon>Dipodascomycetes</taxon>
        <taxon>Dipodascales</taxon>
        <taxon>Trichomonascaceae</taxon>
        <taxon>Sugiyamaella</taxon>
    </lineage>
</organism>
<gene>
    <name evidence="8" type="primary">HUL4</name>
    <name evidence="8" type="ORF">AWJ20_1040</name>
</gene>
<dbReference type="PANTHER" id="PTHR45700:SF8">
    <property type="entry name" value="HECT-TYPE E3 UBIQUITIN TRANSFERASE"/>
    <property type="match status" value="1"/>
</dbReference>
<dbReference type="Gene3D" id="3.30.2410.10">
    <property type="entry name" value="Hect, E3 ligase catalytic domain"/>
    <property type="match status" value="1"/>
</dbReference>
<evidence type="ECO:0000256" key="4">
    <source>
        <dbReference type="ARBA" id="ARBA00022786"/>
    </source>
</evidence>
<evidence type="ECO:0000256" key="6">
    <source>
        <dbReference type="SAM" id="MobiDB-lite"/>
    </source>
</evidence>
<feature type="domain" description="HECT" evidence="7">
    <location>
        <begin position="617"/>
        <end position="953"/>
    </location>
</feature>
<dbReference type="PANTHER" id="PTHR45700">
    <property type="entry name" value="UBIQUITIN-PROTEIN LIGASE E3C"/>
    <property type="match status" value="1"/>
</dbReference>
<feature type="active site" description="Glycyl thioester intermediate" evidence="5">
    <location>
        <position position="921"/>
    </location>
</feature>
<keyword evidence="4 5" id="KW-0833">Ubl conjugation pathway</keyword>
<evidence type="ECO:0000313" key="9">
    <source>
        <dbReference type="Proteomes" id="UP000189580"/>
    </source>
</evidence>
<evidence type="ECO:0000256" key="1">
    <source>
        <dbReference type="ARBA" id="ARBA00000885"/>
    </source>
</evidence>
<dbReference type="InterPro" id="IPR000569">
    <property type="entry name" value="HECT_dom"/>
</dbReference>
<feature type="region of interest" description="Disordered" evidence="6">
    <location>
        <begin position="403"/>
        <end position="459"/>
    </location>
</feature>
<dbReference type="InterPro" id="IPR044611">
    <property type="entry name" value="E3A/B/C-like"/>
</dbReference>
<sequence>MPPWSLFTSPTKKKSGHSNGSTGKTAQHRQDQESALIDMFGSSIAPSGFAGPNISTMSSTEEIMRSVSEVAAATTVANGSVNGTSNSSGTNAVGAVAGSTDEDSHLSKLVVKKCHCCGTKLQVPEKLTYYKCAICETFYDVKPGVITRTENAVGGEADVTVKGSASEITGAAAATKSYTLSIEEIEKVIDQIRRHKESNPGDINTLNDDYADLDSILTSSLSTVDSMNESFSLHQKRASYSRPNINFTKVEMFYTLIMNCPGYERPMDTILTCQLNLLKRLRKVLESPFDICFLLVILENPILYIPALFSKASAADTTNSILQAPKPRPTGPPDPLLRIRVMAVDVLERTVGTIAHGKKACRHYLLNWLSRYSLSRFQSKVDLLNAYVAHRLLKHYRTVQSRARIHPIPKTTTASSSSSSSHRKPHSSSSSAAASTPPYSSSPSPARNRKRKGSSSSQIKPDLYSSDWKISSFVRVLSILFNANSVSTNKIPVSNFYNTMVDYADVTSDFDEWQKTRPFTTSNANSNSGVIHGNALIPQLPFAPGRPQFSFCQYPFLLSMGSKTEILEHDARRQMELKAQEAFFGSLANKVPESPFLHIRVNRNSLLQDSFEAIDKNDEHLKKGLKVEFIGEPGIDAGGLKKEWFLLLFKELFDPSNALFIEDEESHYCWFDASSEHALKYYKLTGVAIGLALYNSTILDVNLPSVLFKKLLSSPYSIQDFTKLYPSYGANLQKLLNYEGDDIEEVFSLDFSICSQDPADRSKIKETVLIPNGKTILVNKSNRQDYVKRVMAHYLDISVKRQFEAFKQGFYKVAGGNALSLFRPEEIELLIRGSLEAIDVDALRSVTRYQHWGPKGYDAEQDIVVKWFWKFFKNLDPLNQRKLLIFVTGSDRIPATGIVNMPFRISKIGEDSDRFPISHTCFNQLCLYKYSSREKLTAKIMTAINESEGFGIK</sequence>
<dbReference type="GO" id="GO:0000209">
    <property type="term" value="P:protein polyubiquitination"/>
    <property type="evidence" value="ECO:0007669"/>
    <property type="project" value="InterPro"/>
</dbReference>
<dbReference type="Pfam" id="PF00632">
    <property type="entry name" value="HECT"/>
    <property type="match status" value="1"/>
</dbReference>
<evidence type="ECO:0000259" key="7">
    <source>
        <dbReference type="PROSITE" id="PS50237"/>
    </source>
</evidence>
<keyword evidence="3" id="KW-0808">Transferase</keyword>
<dbReference type="OrthoDB" id="8068875at2759"/>
<protein>
    <recommendedName>
        <fullName evidence="2">HECT-type E3 ubiquitin transferase</fullName>
        <ecNumber evidence="2">2.3.2.26</ecNumber>
    </recommendedName>
</protein>
<dbReference type="EMBL" id="CP014501">
    <property type="protein sequence ID" value="ANB12770.1"/>
    <property type="molecule type" value="Genomic_DNA"/>
</dbReference>
<dbReference type="Proteomes" id="UP000189580">
    <property type="component" value="Chromosome a"/>
</dbReference>
<keyword evidence="9" id="KW-1185">Reference proteome</keyword>
<dbReference type="CDD" id="cd00078">
    <property type="entry name" value="HECTc"/>
    <property type="match status" value="1"/>
</dbReference>